<feature type="compositionally biased region" description="Polar residues" evidence="2">
    <location>
        <begin position="30"/>
        <end position="44"/>
    </location>
</feature>
<sequence>MDGSDDFYFDDITEADLAVADEVESKYIESQRTQALQRKASQSHLPPLKRQKTTHAYDKNASTGPCETQLNASANPTGRLARSSSLHSAVAILPDLPLVNGYYPPAPRKERNGRAAPAPFNHNVPQRYPSSRPDAYVLVHSTFAILLEHPLTAPPVVKPPTAQRVPATSTTRPQNIAQRAATPPVTKQRPQQLHSAPSVSASTSASRAATPPVSKPAVQRIAPVQAPRLTPAQRQSSGPQETVVVVSNDGRLEKELEDLRLKLEALQQEQAQMQETLRKAEDIRWAKEGEVTILRQGMQKTAQEHNAALAKMKAAKDAAEAMQLKIQQEKKEEIDRLKTQHTFKACIPPPSA</sequence>
<reference evidence="3 4" key="1">
    <citation type="journal article" date="2012" name="Science">
        <title>The Paleozoic origin of enzymatic lignin decomposition reconstructed from 31 fungal genomes.</title>
        <authorList>
            <person name="Floudas D."/>
            <person name="Binder M."/>
            <person name="Riley R."/>
            <person name="Barry K."/>
            <person name="Blanchette R.A."/>
            <person name="Henrissat B."/>
            <person name="Martinez A.T."/>
            <person name="Otillar R."/>
            <person name="Spatafora J.W."/>
            <person name="Yadav J.S."/>
            <person name="Aerts A."/>
            <person name="Benoit I."/>
            <person name="Boyd A."/>
            <person name="Carlson A."/>
            <person name="Copeland A."/>
            <person name="Coutinho P.M."/>
            <person name="de Vries R.P."/>
            <person name="Ferreira P."/>
            <person name="Findley K."/>
            <person name="Foster B."/>
            <person name="Gaskell J."/>
            <person name="Glotzer D."/>
            <person name="Gorecki P."/>
            <person name="Heitman J."/>
            <person name="Hesse C."/>
            <person name="Hori C."/>
            <person name="Igarashi K."/>
            <person name="Jurgens J.A."/>
            <person name="Kallen N."/>
            <person name="Kersten P."/>
            <person name="Kohler A."/>
            <person name="Kuees U."/>
            <person name="Kumar T.K.A."/>
            <person name="Kuo A."/>
            <person name="LaButti K."/>
            <person name="Larrondo L.F."/>
            <person name="Lindquist E."/>
            <person name="Ling A."/>
            <person name="Lombard V."/>
            <person name="Lucas S."/>
            <person name="Lundell T."/>
            <person name="Martin R."/>
            <person name="McLaughlin D.J."/>
            <person name="Morgenstern I."/>
            <person name="Morin E."/>
            <person name="Murat C."/>
            <person name="Nagy L.G."/>
            <person name="Nolan M."/>
            <person name="Ohm R.A."/>
            <person name="Patyshakuliyeva A."/>
            <person name="Rokas A."/>
            <person name="Ruiz-Duenas F.J."/>
            <person name="Sabat G."/>
            <person name="Salamov A."/>
            <person name="Samejima M."/>
            <person name="Schmutz J."/>
            <person name="Slot J.C."/>
            <person name="St John F."/>
            <person name="Stenlid J."/>
            <person name="Sun H."/>
            <person name="Sun S."/>
            <person name="Syed K."/>
            <person name="Tsang A."/>
            <person name="Wiebenga A."/>
            <person name="Young D."/>
            <person name="Pisabarro A."/>
            <person name="Eastwood D.C."/>
            <person name="Martin F."/>
            <person name="Cullen D."/>
            <person name="Grigoriev I.V."/>
            <person name="Hibbett D.S."/>
        </authorList>
    </citation>
    <scope>NUCLEOTIDE SEQUENCE</scope>
    <source>
        <strain evidence="4">FP-58527</strain>
    </source>
</reference>
<evidence type="ECO:0000256" key="2">
    <source>
        <dbReference type="SAM" id="MobiDB-lite"/>
    </source>
</evidence>
<dbReference type="EMBL" id="KE504191">
    <property type="protein sequence ID" value="EPS96294.1"/>
    <property type="molecule type" value="Genomic_DNA"/>
</dbReference>
<feature type="compositionally biased region" description="Polar residues" evidence="2">
    <location>
        <begin position="60"/>
        <end position="69"/>
    </location>
</feature>
<feature type="region of interest" description="Disordered" evidence="2">
    <location>
        <begin position="109"/>
        <end position="128"/>
    </location>
</feature>
<feature type="compositionally biased region" description="Low complexity" evidence="2">
    <location>
        <begin position="195"/>
        <end position="212"/>
    </location>
</feature>
<dbReference type="GO" id="GO:0000077">
    <property type="term" value="P:DNA damage checkpoint signaling"/>
    <property type="evidence" value="ECO:0007669"/>
    <property type="project" value="InterPro"/>
</dbReference>
<feature type="region of interest" description="Disordered" evidence="2">
    <location>
        <begin position="30"/>
        <end position="69"/>
    </location>
</feature>
<evidence type="ECO:0000313" key="4">
    <source>
        <dbReference type="Proteomes" id="UP000015241"/>
    </source>
</evidence>
<protein>
    <submittedName>
        <fullName evidence="3">Uncharacterized protein</fullName>
    </submittedName>
</protein>
<name>S8FCS8_FOMSC</name>
<dbReference type="PANTHER" id="PTHR28594">
    <property type="entry name" value="ATR-INTERACTING PROTEIN"/>
    <property type="match status" value="1"/>
</dbReference>
<dbReference type="STRING" id="743788.S8FCS8"/>
<organism evidence="3 4">
    <name type="scientific">Fomitopsis schrenkii</name>
    <name type="common">Brown rot fungus</name>
    <dbReference type="NCBI Taxonomy" id="2126942"/>
    <lineage>
        <taxon>Eukaryota</taxon>
        <taxon>Fungi</taxon>
        <taxon>Dikarya</taxon>
        <taxon>Basidiomycota</taxon>
        <taxon>Agaricomycotina</taxon>
        <taxon>Agaricomycetes</taxon>
        <taxon>Polyporales</taxon>
        <taxon>Fomitopsis</taxon>
    </lineage>
</organism>
<accession>S8FCS8</accession>
<keyword evidence="4" id="KW-1185">Reference proteome</keyword>
<evidence type="ECO:0000313" key="3">
    <source>
        <dbReference type="EMBL" id="EPS96294.1"/>
    </source>
</evidence>
<dbReference type="PANTHER" id="PTHR28594:SF1">
    <property type="entry name" value="ATR-INTERACTING PROTEIN"/>
    <property type="match status" value="1"/>
</dbReference>
<dbReference type="InParanoid" id="S8FCS8"/>
<dbReference type="InterPro" id="IPR033349">
    <property type="entry name" value="ATRIP"/>
</dbReference>
<dbReference type="HOGENOM" id="CLU_787630_0_0_1"/>
<dbReference type="Proteomes" id="UP000015241">
    <property type="component" value="Unassembled WGS sequence"/>
</dbReference>
<gene>
    <name evidence="3" type="ORF">FOMPIDRAFT_82270</name>
</gene>
<evidence type="ECO:0000256" key="1">
    <source>
        <dbReference type="SAM" id="Coils"/>
    </source>
</evidence>
<dbReference type="AlphaFoldDB" id="S8FCS8"/>
<proteinExistence type="predicted"/>
<feature type="region of interest" description="Disordered" evidence="2">
    <location>
        <begin position="153"/>
        <end position="219"/>
    </location>
</feature>
<feature type="coiled-coil region" evidence="1">
    <location>
        <begin position="249"/>
        <end position="332"/>
    </location>
</feature>
<feature type="compositionally biased region" description="Polar residues" evidence="2">
    <location>
        <begin position="166"/>
        <end position="177"/>
    </location>
</feature>
<keyword evidence="1" id="KW-0175">Coiled coil</keyword>
<dbReference type="OrthoDB" id="3366922at2759"/>